<dbReference type="Pfam" id="PF00392">
    <property type="entry name" value="GntR"/>
    <property type="match status" value="1"/>
</dbReference>
<dbReference type="EMBL" id="CAJZAH010000001">
    <property type="protein sequence ID" value="CAG9165276.1"/>
    <property type="molecule type" value="Genomic_DNA"/>
</dbReference>
<evidence type="ECO:0000256" key="1">
    <source>
        <dbReference type="ARBA" id="ARBA00023015"/>
    </source>
</evidence>
<evidence type="ECO:0000313" key="6">
    <source>
        <dbReference type="Proteomes" id="UP000721236"/>
    </source>
</evidence>
<evidence type="ECO:0000259" key="4">
    <source>
        <dbReference type="PROSITE" id="PS50949"/>
    </source>
</evidence>
<dbReference type="Pfam" id="PF07729">
    <property type="entry name" value="FCD"/>
    <property type="match status" value="1"/>
</dbReference>
<dbReference type="PANTHER" id="PTHR43537">
    <property type="entry name" value="TRANSCRIPTIONAL REGULATOR, GNTR FAMILY"/>
    <property type="match status" value="1"/>
</dbReference>
<dbReference type="CDD" id="cd07377">
    <property type="entry name" value="WHTH_GntR"/>
    <property type="match status" value="1"/>
</dbReference>
<keyword evidence="3" id="KW-0804">Transcription</keyword>
<dbReference type="RefSeq" id="WP_224038881.1">
    <property type="nucleotide sequence ID" value="NZ_CAJZAH010000001.1"/>
</dbReference>
<evidence type="ECO:0000256" key="2">
    <source>
        <dbReference type="ARBA" id="ARBA00023125"/>
    </source>
</evidence>
<dbReference type="Gene3D" id="1.10.10.10">
    <property type="entry name" value="Winged helix-like DNA-binding domain superfamily/Winged helix DNA-binding domain"/>
    <property type="match status" value="1"/>
</dbReference>
<dbReference type="Gene3D" id="1.20.120.530">
    <property type="entry name" value="GntR ligand-binding domain-like"/>
    <property type="match status" value="1"/>
</dbReference>
<dbReference type="SMART" id="SM00895">
    <property type="entry name" value="FCD"/>
    <property type="match status" value="1"/>
</dbReference>
<name>A0ABM8WDA8_9BURK</name>
<keyword evidence="1" id="KW-0805">Transcription regulation</keyword>
<reference evidence="5 6" key="1">
    <citation type="submission" date="2021-08" db="EMBL/GenBank/DDBJ databases">
        <authorList>
            <person name="Peeters C."/>
        </authorList>
    </citation>
    <scope>NUCLEOTIDE SEQUENCE [LARGE SCALE GENOMIC DNA]</scope>
    <source>
        <strain evidence="5 6">LMG 21510</strain>
    </source>
</reference>
<feature type="domain" description="HTH gntR-type" evidence="4">
    <location>
        <begin position="2"/>
        <end position="69"/>
    </location>
</feature>
<sequence length="218" mass="23394">MQSLQDRIRESVVSAIHSGRLTPGSQLDERALAEEFESSRTPVREALLMLAAQGLVTIVPRAGIFVHKPTAAELVAMFETLAEMEGVVARLATQRISEAGKNVLVRAHEDAGRYVEAGDTPGYVEANQRFHDVLYQATANAFLAEQIVQLRRRLAIYGNRKGLISPARVPSSYREHGLVVEAVLAGNPDMAAEAMRSHVSAGGKAIADLVLMAGGAAP</sequence>
<dbReference type="SUPFAM" id="SSF46785">
    <property type="entry name" value="Winged helix' DNA-binding domain"/>
    <property type="match status" value="1"/>
</dbReference>
<dbReference type="InterPro" id="IPR011711">
    <property type="entry name" value="GntR_C"/>
</dbReference>
<dbReference type="SMART" id="SM00345">
    <property type="entry name" value="HTH_GNTR"/>
    <property type="match status" value="1"/>
</dbReference>
<dbReference type="InterPro" id="IPR036390">
    <property type="entry name" value="WH_DNA-bd_sf"/>
</dbReference>
<keyword evidence="6" id="KW-1185">Reference proteome</keyword>
<evidence type="ECO:0000256" key="3">
    <source>
        <dbReference type="ARBA" id="ARBA00023163"/>
    </source>
</evidence>
<proteinExistence type="predicted"/>
<keyword evidence="2" id="KW-0238">DNA-binding</keyword>
<dbReference type="Proteomes" id="UP000721236">
    <property type="component" value="Unassembled WGS sequence"/>
</dbReference>
<accession>A0ABM8WDA8</accession>
<protein>
    <submittedName>
        <fullName evidence="5">D-xylose utilization operon transcriptional repressor</fullName>
    </submittedName>
</protein>
<evidence type="ECO:0000313" key="5">
    <source>
        <dbReference type="EMBL" id="CAG9165276.1"/>
    </source>
</evidence>
<dbReference type="SUPFAM" id="SSF48008">
    <property type="entry name" value="GntR ligand-binding domain-like"/>
    <property type="match status" value="1"/>
</dbReference>
<dbReference type="PRINTS" id="PR00035">
    <property type="entry name" value="HTHGNTR"/>
</dbReference>
<comment type="caution">
    <text evidence="5">The sequence shown here is derived from an EMBL/GenBank/DDBJ whole genome shotgun (WGS) entry which is preliminary data.</text>
</comment>
<gene>
    <name evidence="5" type="primary">gntR_1</name>
    <name evidence="5" type="ORF">LMG21510_00013</name>
</gene>
<dbReference type="InterPro" id="IPR008920">
    <property type="entry name" value="TF_FadR/GntR_C"/>
</dbReference>
<dbReference type="InterPro" id="IPR036388">
    <property type="entry name" value="WH-like_DNA-bd_sf"/>
</dbReference>
<dbReference type="InterPro" id="IPR000524">
    <property type="entry name" value="Tscrpt_reg_HTH_GntR"/>
</dbReference>
<organism evidence="5 6">
    <name type="scientific">Cupriavidus respiraculi</name>
    <dbReference type="NCBI Taxonomy" id="195930"/>
    <lineage>
        <taxon>Bacteria</taxon>
        <taxon>Pseudomonadati</taxon>
        <taxon>Pseudomonadota</taxon>
        <taxon>Betaproteobacteria</taxon>
        <taxon>Burkholderiales</taxon>
        <taxon>Burkholderiaceae</taxon>
        <taxon>Cupriavidus</taxon>
    </lineage>
</organism>
<dbReference type="PANTHER" id="PTHR43537:SF49">
    <property type="entry name" value="TRANSCRIPTIONAL REGULATORY PROTEIN"/>
    <property type="match status" value="1"/>
</dbReference>
<dbReference type="PROSITE" id="PS50949">
    <property type="entry name" value="HTH_GNTR"/>
    <property type="match status" value="1"/>
</dbReference>